<evidence type="ECO:0000256" key="2">
    <source>
        <dbReference type="ARBA" id="ARBA00022475"/>
    </source>
</evidence>
<feature type="transmembrane region" description="Helical" evidence="6">
    <location>
        <begin position="71"/>
        <end position="89"/>
    </location>
</feature>
<keyword evidence="3 6" id="KW-0812">Transmembrane</keyword>
<dbReference type="Pfam" id="PF06271">
    <property type="entry name" value="RDD"/>
    <property type="match status" value="1"/>
</dbReference>
<comment type="subcellular location">
    <subcellularLocation>
        <location evidence="1">Cell membrane</location>
        <topology evidence="1">Multi-pass membrane protein</topology>
    </subcellularLocation>
</comment>
<dbReference type="PANTHER" id="PTHR36115">
    <property type="entry name" value="PROLINE-RICH ANTIGEN HOMOLOG-RELATED"/>
    <property type="match status" value="1"/>
</dbReference>
<organism evidence="8 9">
    <name type="scientific">Aliarcobacter thereius</name>
    <dbReference type="NCBI Taxonomy" id="544718"/>
    <lineage>
        <taxon>Bacteria</taxon>
        <taxon>Pseudomonadati</taxon>
        <taxon>Campylobacterota</taxon>
        <taxon>Epsilonproteobacteria</taxon>
        <taxon>Campylobacterales</taxon>
        <taxon>Arcobacteraceae</taxon>
        <taxon>Aliarcobacter</taxon>
    </lineage>
</organism>
<evidence type="ECO:0000313" key="8">
    <source>
        <dbReference type="EMBL" id="OCM00538.1"/>
    </source>
</evidence>
<accession>A0A1C0BAB4</accession>
<comment type="caution">
    <text evidence="8">The sequence shown here is derived from an EMBL/GenBank/DDBJ whole genome shotgun (WGS) entry which is preliminary data.</text>
</comment>
<evidence type="ECO:0000256" key="4">
    <source>
        <dbReference type="ARBA" id="ARBA00022989"/>
    </source>
</evidence>
<dbReference type="InterPro" id="IPR010432">
    <property type="entry name" value="RDD"/>
</dbReference>
<evidence type="ECO:0000256" key="3">
    <source>
        <dbReference type="ARBA" id="ARBA00022692"/>
    </source>
</evidence>
<dbReference type="OrthoDB" id="5349007at2"/>
<keyword evidence="2" id="KW-1003">Cell membrane</keyword>
<protein>
    <submittedName>
        <fullName evidence="8">RDD family protein</fullName>
    </submittedName>
</protein>
<evidence type="ECO:0000256" key="6">
    <source>
        <dbReference type="SAM" id="Phobius"/>
    </source>
</evidence>
<proteinExistence type="predicted"/>
<dbReference type="STRING" id="544718.AAX25_00541"/>
<feature type="transmembrane region" description="Helical" evidence="6">
    <location>
        <begin position="39"/>
        <end position="59"/>
    </location>
</feature>
<dbReference type="Proteomes" id="UP000093281">
    <property type="component" value="Unassembled WGS sequence"/>
</dbReference>
<evidence type="ECO:0000256" key="5">
    <source>
        <dbReference type="ARBA" id="ARBA00023136"/>
    </source>
</evidence>
<dbReference type="InterPro" id="IPR051791">
    <property type="entry name" value="Pra-immunoreactive"/>
</dbReference>
<dbReference type="AlphaFoldDB" id="A0A1C0BAB4"/>
<reference evidence="9" key="1">
    <citation type="submission" date="2015-05" db="EMBL/GenBank/DDBJ databases">
        <authorList>
            <person name="Rovetto F."/>
            <person name="Cocolin L."/>
            <person name="Illeghems K."/>
            <person name="Van Nieuwerburgh F."/>
            <person name="Houf K."/>
        </authorList>
    </citation>
    <scope>NUCLEOTIDE SEQUENCE [LARGE SCALE GENOMIC DNA]</scope>
    <source>
        <strain evidence="9">DU22</strain>
    </source>
</reference>
<dbReference type="RefSeq" id="WP_066185388.1">
    <property type="nucleotide sequence ID" value="NZ_LCUJ01000001.1"/>
</dbReference>
<evidence type="ECO:0000259" key="7">
    <source>
        <dbReference type="Pfam" id="PF06271"/>
    </source>
</evidence>
<feature type="domain" description="RDD" evidence="7">
    <location>
        <begin position="29"/>
        <end position="153"/>
    </location>
</feature>
<name>A0A1C0BAB4_9BACT</name>
<keyword evidence="5 6" id="KW-0472">Membrane</keyword>
<evidence type="ECO:0000256" key="1">
    <source>
        <dbReference type="ARBA" id="ARBA00004651"/>
    </source>
</evidence>
<dbReference type="GO" id="GO:0005886">
    <property type="term" value="C:plasma membrane"/>
    <property type="evidence" value="ECO:0007669"/>
    <property type="project" value="UniProtKB-SubCell"/>
</dbReference>
<gene>
    <name evidence="8" type="ORF">AAX29_00542</name>
</gene>
<dbReference type="EMBL" id="LCUJ01000001">
    <property type="protein sequence ID" value="OCM00538.1"/>
    <property type="molecule type" value="Genomic_DNA"/>
</dbReference>
<feature type="transmembrane region" description="Helical" evidence="6">
    <location>
        <begin position="118"/>
        <end position="140"/>
    </location>
</feature>
<sequence length="164" mass="18896">MAKWRDVKQKRLDKTLFEKNSPKHNPTNLASVSQRFKAFLTDSFLVTTPIMYIVIYLIMGGGEGFSLNRSLGWSIILFATFVIIGIFWLKNGQTPGLKAYNIKLVDAKTEDRISVFQAFIRFFSTLFAIILFAPMFFVFFNKNKKTFQDIVSNTKIIIENNAIF</sequence>
<keyword evidence="4 6" id="KW-1133">Transmembrane helix</keyword>
<evidence type="ECO:0000313" key="9">
    <source>
        <dbReference type="Proteomes" id="UP000093281"/>
    </source>
</evidence>